<evidence type="ECO:0000256" key="1">
    <source>
        <dbReference type="SAM" id="Phobius"/>
    </source>
</evidence>
<dbReference type="Proteomes" id="UP000297982">
    <property type="component" value="Unassembled WGS sequence"/>
</dbReference>
<evidence type="ECO:0000313" key="2">
    <source>
        <dbReference type="EMBL" id="TGB04225.1"/>
    </source>
</evidence>
<sequence length="76" mass="9163">MRSNEWMEKKISDYKRFIVTLLILSSYLYIGTLISIYEYQTNFHYYLYAILSLTLPSAIVMIAKTKRWQRKLMGNK</sequence>
<name>A0A4Z0H4V3_9BACI</name>
<accession>A0A4Z0H4V3</accession>
<organism evidence="2 3">
    <name type="scientific">Halobacillus salinus</name>
    <dbReference type="NCBI Taxonomy" id="192814"/>
    <lineage>
        <taxon>Bacteria</taxon>
        <taxon>Bacillati</taxon>
        <taxon>Bacillota</taxon>
        <taxon>Bacilli</taxon>
        <taxon>Bacillales</taxon>
        <taxon>Bacillaceae</taxon>
        <taxon>Halobacillus</taxon>
    </lineage>
</organism>
<feature type="transmembrane region" description="Helical" evidence="1">
    <location>
        <begin position="17"/>
        <end position="37"/>
    </location>
</feature>
<feature type="transmembrane region" description="Helical" evidence="1">
    <location>
        <begin position="43"/>
        <end position="63"/>
    </location>
</feature>
<dbReference type="STRING" id="192814.GCA_900166575_01180"/>
<dbReference type="AlphaFoldDB" id="A0A4Z0H4V3"/>
<comment type="caution">
    <text evidence="2">The sequence shown here is derived from an EMBL/GenBank/DDBJ whole genome shotgun (WGS) entry which is preliminary data.</text>
</comment>
<keyword evidence="1" id="KW-0472">Membrane</keyword>
<dbReference type="InterPro" id="IPR025418">
    <property type="entry name" value="YrhC-like"/>
</dbReference>
<dbReference type="RefSeq" id="WP_135326776.1">
    <property type="nucleotide sequence ID" value="NZ_SRJC01000001.1"/>
</dbReference>
<keyword evidence="1" id="KW-1133">Transmembrane helix</keyword>
<evidence type="ECO:0000313" key="3">
    <source>
        <dbReference type="Proteomes" id="UP000297982"/>
    </source>
</evidence>
<evidence type="ECO:0008006" key="4">
    <source>
        <dbReference type="Google" id="ProtNLM"/>
    </source>
</evidence>
<keyword evidence="1" id="KW-0812">Transmembrane</keyword>
<keyword evidence="3" id="KW-1185">Reference proteome</keyword>
<dbReference type="EMBL" id="SRJC01000001">
    <property type="protein sequence ID" value="TGB04225.1"/>
    <property type="molecule type" value="Genomic_DNA"/>
</dbReference>
<gene>
    <name evidence="2" type="ORF">E4663_04260</name>
</gene>
<reference evidence="2 3" key="1">
    <citation type="journal article" date="2003" name="Int. J. Syst. Evol. Microbiol.">
        <title>Halobacillus salinus sp. nov., isolated from a salt lake on the coast of the East Sea in Korea.</title>
        <authorList>
            <person name="Yoon J.H."/>
            <person name="Kang K.H."/>
            <person name="Park Y.H."/>
        </authorList>
    </citation>
    <scope>NUCLEOTIDE SEQUENCE [LARGE SCALE GENOMIC DNA]</scope>
    <source>
        <strain evidence="2 3">HSL-3</strain>
    </source>
</reference>
<dbReference type="Pfam" id="PF14143">
    <property type="entry name" value="YrhC"/>
    <property type="match status" value="1"/>
</dbReference>
<proteinExistence type="predicted"/>
<protein>
    <recommendedName>
        <fullName evidence="4">YrhC-like protein</fullName>
    </recommendedName>
</protein>